<organism evidence="1 2">
    <name type="scientific">Channa striata</name>
    <name type="common">Snakehead murrel</name>
    <name type="synonym">Ophicephalus striatus</name>
    <dbReference type="NCBI Taxonomy" id="64152"/>
    <lineage>
        <taxon>Eukaryota</taxon>
        <taxon>Metazoa</taxon>
        <taxon>Chordata</taxon>
        <taxon>Craniata</taxon>
        <taxon>Vertebrata</taxon>
        <taxon>Euteleostomi</taxon>
        <taxon>Actinopterygii</taxon>
        <taxon>Neopterygii</taxon>
        <taxon>Teleostei</taxon>
        <taxon>Neoteleostei</taxon>
        <taxon>Acanthomorphata</taxon>
        <taxon>Anabantaria</taxon>
        <taxon>Anabantiformes</taxon>
        <taxon>Channoidei</taxon>
        <taxon>Channidae</taxon>
        <taxon>Channa</taxon>
    </lineage>
</organism>
<accession>A0AA88LUU6</accession>
<dbReference type="Proteomes" id="UP001187415">
    <property type="component" value="Unassembled WGS sequence"/>
</dbReference>
<name>A0AA88LUU6_CHASR</name>
<protein>
    <submittedName>
        <fullName evidence="1">Uncharacterized protein</fullName>
    </submittedName>
</protein>
<gene>
    <name evidence="1" type="ORF">Q5P01_021834</name>
</gene>
<dbReference type="EMBL" id="JAUPFM010000017">
    <property type="protein sequence ID" value="KAK2824659.1"/>
    <property type="molecule type" value="Genomic_DNA"/>
</dbReference>
<dbReference type="AlphaFoldDB" id="A0AA88LUU6"/>
<evidence type="ECO:0000313" key="2">
    <source>
        <dbReference type="Proteomes" id="UP001187415"/>
    </source>
</evidence>
<comment type="caution">
    <text evidence="1">The sequence shown here is derived from an EMBL/GenBank/DDBJ whole genome shotgun (WGS) entry which is preliminary data.</text>
</comment>
<reference evidence="1" key="1">
    <citation type="submission" date="2023-07" db="EMBL/GenBank/DDBJ databases">
        <title>Chromosome-level Genome Assembly of Striped Snakehead (Channa striata).</title>
        <authorList>
            <person name="Liu H."/>
        </authorList>
    </citation>
    <scope>NUCLEOTIDE SEQUENCE</scope>
    <source>
        <strain evidence="1">Gz</strain>
        <tissue evidence="1">Muscle</tissue>
    </source>
</reference>
<sequence>MRKAWSDTGQEQSSLLGYWGGEGSEHLISYMSQPVNLRGDSSPAGYSRTVCLPWESSRFQQGKHVLKLSPCSLQRFHFEE</sequence>
<proteinExistence type="predicted"/>
<keyword evidence="2" id="KW-1185">Reference proteome</keyword>
<evidence type="ECO:0000313" key="1">
    <source>
        <dbReference type="EMBL" id="KAK2824659.1"/>
    </source>
</evidence>